<accession>A0A344UWB9</accession>
<dbReference type="RefSeq" id="WP_181833715.1">
    <property type="nucleotide sequence ID" value="NZ_CP025198.1"/>
</dbReference>
<evidence type="ECO:0000313" key="1">
    <source>
        <dbReference type="EMBL" id="AXE39567.1"/>
    </source>
</evidence>
<proteinExistence type="predicted"/>
<evidence type="ECO:0000313" key="2">
    <source>
        <dbReference type="Proteomes" id="UP000251995"/>
    </source>
</evidence>
<reference evidence="1 2" key="1">
    <citation type="submission" date="2017-12" db="EMBL/GenBank/DDBJ databases">
        <title>The whole genome sequence of the Acidipropionibacterium virtanenii sp. nov. type strain JS278.</title>
        <authorList>
            <person name="Laine P."/>
            <person name="Deptula P."/>
            <person name="Varmanen P."/>
            <person name="Auvinen P."/>
        </authorList>
    </citation>
    <scope>NUCLEOTIDE SEQUENCE [LARGE SCALE GENOMIC DNA]</scope>
    <source>
        <strain evidence="1 2">JS278</strain>
    </source>
</reference>
<organism evidence="1 2">
    <name type="scientific">Acidipropionibacterium virtanenii</name>
    <dbReference type="NCBI Taxonomy" id="2057246"/>
    <lineage>
        <taxon>Bacteria</taxon>
        <taxon>Bacillati</taxon>
        <taxon>Actinomycetota</taxon>
        <taxon>Actinomycetes</taxon>
        <taxon>Propionibacteriales</taxon>
        <taxon>Propionibacteriaceae</taxon>
        <taxon>Acidipropionibacterium</taxon>
    </lineage>
</organism>
<protein>
    <submittedName>
        <fullName evidence="1">Uncharacterized protein</fullName>
    </submittedName>
</protein>
<dbReference type="EMBL" id="CP025198">
    <property type="protein sequence ID" value="AXE39567.1"/>
    <property type="molecule type" value="Genomic_DNA"/>
</dbReference>
<dbReference type="AlphaFoldDB" id="A0A344UWB9"/>
<sequence length="53" mass="5326">MTATYAERLSAALARRGHAITPAEAAEAVREATGAITEPLSGVSGISSWPTAG</sequence>
<gene>
    <name evidence="1" type="ORF">JS278_02428</name>
</gene>
<name>A0A344UWB9_9ACTN</name>
<dbReference type="KEGG" id="acij:JS278_02428"/>
<dbReference type="Proteomes" id="UP000251995">
    <property type="component" value="Chromosome"/>
</dbReference>
<keyword evidence="2" id="KW-1185">Reference proteome</keyword>